<evidence type="ECO:0000313" key="2">
    <source>
        <dbReference type="Proteomes" id="UP000712600"/>
    </source>
</evidence>
<gene>
    <name evidence="1" type="ORF">F2Q69_00013407</name>
</gene>
<dbReference type="AlphaFoldDB" id="A0A8S9R5R5"/>
<name>A0A8S9R5R5_BRACR</name>
<reference evidence="1" key="1">
    <citation type="submission" date="2019-12" db="EMBL/GenBank/DDBJ databases">
        <title>Genome sequencing and annotation of Brassica cretica.</title>
        <authorList>
            <person name="Studholme D.J."/>
            <person name="Sarris P."/>
        </authorList>
    </citation>
    <scope>NUCLEOTIDE SEQUENCE</scope>
    <source>
        <strain evidence="1">PFS-109/04</strain>
        <tissue evidence="1">Leaf</tissue>
    </source>
</reference>
<organism evidence="1 2">
    <name type="scientific">Brassica cretica</name>
    <name type="common">Mustard</name>
    <dbReference type="NCBI Taxonomy" id="69181"/>
    <lineage>
        <taxon>Eukaryota</taxon>
        <taxon>Viridiplantae</taxon>
        <taxon>Streptophyta</taxon>
        <taxon>Embryophyta</taxon>
        <taxon>Tracheophyta</taxon>
        <taxon>Spermatophyta</taxon>
        <taxon>Magnoliopsida</taxon>
        <taxon>eudicotyledons</taxon>
        <taxon>Gunneridae</taxon>
        <taxon>Pentapetalae</taxon>
        <taxon>rosids</taxon>
        <taxon>malvids</taxon>
        <taxon>Brassicales</taxon>
        <taxon>Brassicaceae</taxon>
        <taxon>Brassiceae</taxon>
        <taxon>Brassica</taxon>
    </lineage>
</organism>
<dbReference type="EMBL" id="QGKX02000996">
    <property type="protein sequence ID" value="KAF3557001.1"/>
    <property type="molecule type" value="Genomic_DNA"/>
</dbReference>
<comment type="caution">
    <text evidence="1">The sequence shown here is derived from an EMBL/GenBank/DDBJ whole genome shotgun (WGS) entry which is preliminary data.</text>
</comment>
<proteinExistence type="predicted"/>
<protein>
    <submittedName>
        <fullName evidence="1">Uncharacterized protein</fullName>
    </submittedName>
</protein>
<accession>A0A8S9R5R5</accession>
<dbReference type="Proteomes" id="UP000712600">
    <property type="component" value="Unassembled WGS sequence"/>
</dbReference>
<evidence type="ECO:0000313" key="1">
    <source>
        <dbReference type="EMBL" id="KAF3557001.1"/>
    </source>
</evidence>
<sequence>MDEITLIEMPRKFSFPRIKAYDGTTDPNGHVAQYKQRILAVALPKGSHEATMCKDGTILPSGEPSEVVQVLQGGLIRTISQLFHFGERLSIESSLVSKEELDDLKRLVSEEKA</sequence>